<evidence type="ECO:0000313" key="1">
    <source>
        <dbReference type="EMBL" id="AFY95370.1"/>
    </source>
</evidence>
<dbReference type="AlphaFoldDB" id="K9UKN4"/>
<dbReference type="RefSeq" id="WP_015161474.1">
    <property type="nucleotide sequence ID" value="NC_019697.1"/>
</dbReference>
<dbReference type="EMBL" id="CP003600">
    <property type="protein sequence ID" value="AFY95370.1"/>
    <property type="molecule type" value="Genomic_DNA"/>
</dbReference>
<sequence length="150" mass="16837">MTNNLIPYDCGDDDVIAFGEAMFRAGKLKRAIGQSFDGSVGRAIDQKLRQHGLEIPIRMIGSTRLANEHCQWFDDGINCEILDLATRQWCKGKVRVQVSVEFMVEDTGEKMLLPGDRDSPDAALRDREDSASDEYVNSEYVFTGIHHNGQ</sequence>
<protein>
    <submittedName>
        <fullName evidence="1">KGK domain protein</fullName>
    </submittedName>
</protein>
<evidence type="ECO:0000313" key="2">
    <source>
        <dbReference type="Proteomes" id="UP000010366"/>
    </source>
</evidence>
<dbReference type="Pfam" id="PF08872">
    <property type="entry name" value="KGK"/>
    <property type="match status" value="1"/>
</dbReference>
<reference evidence="1 2" key="1">
    <citation type="submission" date="2012-05" db="EMBL/GenBank/DDBJ databases">
        <title>Finished chromosome of genome of Chamaesiphon sp. PCC 6605.</title>
        <authorList>
            <consortium name="US DOE Joint Genome Institute"/>
            <person name="Gugger M."/>
            <person name="Coursin T."/>
            <person name="Rippka R."/>
            <person name="Tandeau De Marsac N."/>
            <person name="Huntemann M."/>
            <person name="Wei C.-L."/>
            <person name="Han J."/>
            <person name="Detter J.C."/>
            <person name="Han C."/>
            <person name="Tapia R."/>
            <person name="Chen A."/>
            <person name="Kyrpides N."/>
            <person name="Mavromatis K."/>
            <person name="Markowitz V."/>
            <person name="Szeto E."/>
            <person name="Ivanova N."/>
            <person name="Pagani I."/>
            <person name="Pati A."/>
            <person name="Goodwin L."/>
            <person name="Nordberg H.P."/>
            <person name="Cantor M.N."/>
            <person name="Hua S.X."/>
            <person name="Woyke T."/>
            <person name="Kerfeld C.A."/>
        </authorList>
    </citation>
    <scope>NUCLEOTIDE SEQUENCE [LARGE SCALE GENOMIC DNA]</scope>
    <source>
        <strain evidence="2">ATCC 27169 / PCC 6605</strain>
    </source>
</reference>
<accession>K9UKN4</accession>
<keyword evidence="2" id="KW-1185">Reference proteome</keyword>
<dbReference type="HOGENOM" id="CLU_136180_0_0_3"/>
<dbReference type="OrthoDB" id="562741at2"/>
<proteinExistence type="predicted"/>
<dbReference type="Proteomes" id="UP000010366">
    <property type="component" value="Chromosome"/>
</dbReference>
<dbReference type="InterPro" id="IPR014971">
    <property type="entry name" value="KGK"/>
</dbReference>
<organism evidence="1 2">
    <name type="scientific">Chamaesiphon minutus (strain ATCC 27169 / PCC 6605)</name>
    <dbReference type="NCBI Taxonomy" id="1173020"/>
    <lineage>
        <taxon>Bacteria</taxon>
        <taxon>Bacillati</taxon>
        <taxon>Cyanobacteriota</taxon>
        <taxon>Cyanophyceae</taxon>
        <taxon>Gomontiellales</taxon>
        <taxon>Chamaesiphonaceae</taxon>
        <taxon>Chamaesiphon</taxon>
    </lineage>
</organism>
<gene>
    <name evidence="1" type="ORF">Cha6605_4438</name>
</gene>
<dbReference type="KEGG" id="cmp:Cha6605_4438"/>
<name>K9UKN4_CHAP6</name>